<dbReference type="SUPFAM" id="SSF53474">
    <property type="entry name" value="alpha/beta-Hydrolases"/>
    <property type="match status" value="1"/>
</dbReference>
<dbReference type="InterPro" id="IPR050309">
    <property type="entry name" value="Type-B_Carboxylest/Lipase"/>
</dbReference>
<protein>
    <recommendedName>
        <fullName evidence="3">Carboxylic ester hydrolase</fullName>
        <ecNumber evidence="3">3.1.1.-</ecNumber>
    </recommendedName>
</protein>
<dbReference type="GeneID" id="42005057"/>
<keyword evidence="6" id="KW-1185">Reference proteome</keyword>
<evidence type="ECO:0000313" key="6">
    <source>
        <dbReference type="Proteomes" id="UP000319731"/>
    </source>
</evidence>
<comment type="similarity">
    <text evidence="1 3">Belongs to the type-B carboxylesterase/lipase family.</text>
</comment>
<evidence type="ECO:0000256" key="3">
    <source>
        <dbReference type="RuleBase" id="RU361235"/>
    </source>
</evidence>
<evidence type="ECO:0000256" key="1">
    <source>
        <dbReference type="ARBA" id="ARBA00005964"/>
    </source>
</evidence>
<feature type="domain" description="Carboxylesterase type B" evidence="4">
    <location>
        <begin position="35"/>
        <end position="535"/>
    </location>
</feature>
<evidence type="ECO:0000256" key="2">
    <source>
        <dbReference type="ARBA" id="ARBA00022801"/>
    </source>
</evidence>
<dbReference type="AlphaFoldDB" id="A0A507C5A8"/>
<reference evidence="5 6" key="1">
    <citation type="journal article" date="2019" name="Sci. Rep.">
        <title>Comparative genomics of chytrid fungi reveal insights into the obligate biotrophic and pathogenic lifestyle of Synchytrium endobioticum.</title>
        <authorList>
            <person name="van de Vossenberg B.T.L.H."/>
            <person name="Warris S."/>
            <person name="Nguyen H.D.T."/>
            <person name="van Gent-Pelzer M.P.E."/>
            <person name="Joly D.L."/>
            <person name="van de Geest H.C."/>
            <person name="Bonants P.J.M."/>
            <person name="Smith D.S."/>
            <person name="Levesque C.A."/>
            <person name="van der Lee T.A.J."/>
        </authorList>
    </citation>
    <scope>NUCLEOTIDE SEQUENCE [LARGE SCALE GENOMIC DNA]</scope>
    <source>
        <strain evidence="5 6">JEL517</strain>
    </source>
</reference>
<proteinExistence type="inferred from homology"/>
<organism evidence="5 6">
    <name type="scientific">Synchytrium microbalum</name>
    <dbReference type="NCBI Taxonomy" id="1806994"/>
    <lineage>
        <taxon>Eukaryota</taxon>
        <taxon>Fungi</taxon>
        <taxon>Fungi incertae sedis</taxon>
        <taxon>Chytridiomycota</taxon>
        <taxon>Chytridiomycota incertae sedis</taxon>
        <taxon>Chytridiomycetes</taxon>
        <taxon>Synchytriales</taxon>
        <taxon>Synchytriaceae</taxon>
        <taxon>Synchytrium</taxon>
    </lineage>
</organism>
<dbReference type="STRING" id="1806994.A0A507C5A8"/>
<name>A0A507C5A8_9FUNG</name>
<dbReference type="PANTHER" id="PTHR11559">
    <property type="entry name" value="CARBOXYLESTERASE"/>
    <property type="match status" value="1"/>
</dbReference>
<keyword evidence="2 3" id="KW-0378">Hydrolase</keyword>
<dbReference type="InterPro" id="IPR029058">
    <property type="entry name" value="AB_hydrolase_fold"/>
</dbReference>
<evidence type="ECO:0000259" key="4">
    <source>
        <dbReference type="Pfam" id="PF00135"/>
    </source>
</evidence>
<dbReference type="Pfam" id="PF00135">
    <property type="entry name" value="COesterase"/>
    <property type="match status" value="1"/>
</dbReference>
<dbReference type="EMBL" id="QEAO01000022">
    <property type="protein sequence ID" value="TPX33166.1"/>
    <property type="molecule type" value="Genomic_DNA"/>
</dbReference>
<sequence>MGMALIRLLCILALIRHGLGSGSKHPATIVDTSTTATLSYGTFIGSSDSGLTQWLGIPYAAPPTGSNRFKPPQAPLPLSTPLQATATGSWCPQPSKQPVTNTATPAQSEDCLTLNIYAHINSTTERLPVMVWIHGGSSTTGSGSAPTYNGINLLNAVSERIVIVTINYRLGVLGWLAGSDMAAAGALNLGLLDQAYALQWVRTYIGAFGGNASHVTVAGESAGAVSIGQHLISYNGNQTGFDAAIMESGSTFSGTAKLPNATFDQTFFNTFLSNTACAGTTGSAAIIACLRGLTWQDIQASQAYASTVAGTASGVGNFHAVIDGSFLTASPNTLVGNGMVSKVPIIIGTNTDEGTIFTTVTTEAALSAFITSISLTLPAGSAATIASLYSSSTYGSPFKAASQMFADIAFICPARALSRTLSARGYNIWRYRFDAYLLSAQAYWNTLGVFHGSELPYVWNTGLQASESPLGVAIASRWTRFVTYFDPNGAASNLNGSAWPKYSGVTGPDQVFQSTTLPNFTTEPDTANDVNCDFWTSVGAISD</sequence>
<dbReference type="EC" id="3.1.1.-" evidence="3"/>
<dbReference type="OrthoDB" id="2134434at2759"/>
<dbReference type="PROSITE" id="PS00122">
    <property type="entry name" value="CARBOXYLESTERASE_B_1"/>
    <property type="match status" value="1"/>
</dbReference>
<comment type="caution">
    <text evidence="5">The sequence shown here is derived from an EMBL/GenBank/DDBJ whole genome shotgun (WGS) entry which is preliminary data.</text>
</comment>
<accession>A0A507C5A8</accession>
<dbReference type="Proteomes" id="UP000319731">
    <property type="component" value="Unassembled WGS sequence"/>
</dbReference>
<dbReference type="Gene3D" id="3.40.50.1820">
    <property type="entry name" value="alpha/beta hydrolase"/>
    <property type="match status" value="1"/>
</dbReference>
<feature type="chain" id="PRO_5021513109" description="Carboxylic ester hydrolase" evidence="3">
    <location>
        <begin position="21"/>
        <end position="543"/>
    </location>
</feature>
<dbReference type="InterPro" id="IPR002018">
    <property type="entry name" value="CarbesteraseB"/>
</dbReference>
<dbReference type="RefSeq" id="XP_031024208.1">
    <property type="nucleotide sequence ID" value="XM_031169760.1"/>
</dbReference>
<keyword evidence="3" id="KW-0732">Signal</keyword>
<dbReference type="GO" id="GO:0016787">
    <property type="term" value="F:hydrolase activity"/>
    <property type="evidence" value="ECO:0007669"/>
    <property type="project" value="UniProtKB-KW"/>
</dbReference>
<feature type="signal peptide" evidence="3">
    <location>
        <begin position="1"/>
        <end position="20"/>
    </location>
</feature>
<gene>
    <name evidence="5" type="ORF">SmJEL517_g03832</name>
</gene>
<dbReference type="InterPro" id="IPR019826">
    <property type="entry name" value="Carboxylesterase_B_AS"/>
</dbReference>
<evidence type="ECO:0000313" key="5">
    <source>
        <dbReference type="EMBL" id="TPX33166.1"/>
    </source>
</evidence>